<evidence type="ECO:0000313" key="3">
    <source>
        <dbReference type="Proteomes" id="UP000015106"/>
    </source>
</evidence>
<dbReference type="Gramene" id="TuG1812G0500003765.01.T01">
    <property type="protein sequence ID" value="TuG1812G0500003765.01.T01"/>
    <property type="gene ID" value="TuG1812G0500003765.01"/>
</dbReference>
<sequence>MATMTVATHEMRRRWAPRGRASSRRWSTRRGSTSSPARWLTGRDDTAGLLKW</sequence>
<reference evidence="2" key="2">
    <citation type="submission" date="2018-03" db="EMBL/GenBank/DDBJ databases">
        <title>The Triticum urartu genome reveals the dynamic nature of wheat genome evolution.</title>
        <authorList>
            <person name="Ling H."/>
            <person name="Ma B."/>
            <person name="Shi X."/>
            <person name="Liu H."/>
            <person name="Dong L."/>
            <person name="Sun H."/>
            <person name="Cao Y."/>
            <person name="Gao Q."/>
            <person name="Zheng S."/>
            <person name="Li Y."/>
            <person name="Yu Y."/>
            <person name="Du H."/>
            <person name="Qi M."/>
            <person name="Li Y."/>
            <person name="Yu H."/>
            <person name="Cui Y."/>
            <person name="Wang N."/>
            <person name="Chen C."/>
            <person name="Wu H."/>
            <person name="Zhao Y."/>
            <person name="Zhang J."/>
            <person name="Li Y."/>
            <person name="Zhou W."/>
            <person name="Zhang B."/>
            <person name="Hu W."/>
            <person name="Eijk M."/>
            <person name="Tang J."/>
            <person name="Witsenboer H."/>
            <person name="Zhao S."/>
            <person name="Li Z."/>
            <person name="Zhang A."/>
            <person name="Wang D."/>
            <person name="Liang C."/>
        </authorList>
    </citation>
    <scope>NUCLEOTIDE SEQUENCE [LARGE SCALE GENOMIC DNA]</scope>
    <source>
        <strain evidence="2">cv. G1812</strain>
    </source>
</reference>
<reference evidence="3" key="1">
    <citation type="journal article" date="2013" name="Nature">
        <title>Draft genome of the wheat A-genome progenitor Triticum urartu.</title>
        <authorList>
            <person name="Ling H.Q."/>
            <person name="Zhao S."/>
            <person name="Liu D."/>
            <person name="Wang J."/>
            <person name="Sun H."/>
            <person name="Zhang C."/>
            <person name="Fan H."/>
            <person name="Li D."/>
            <person name="Dong L."/>
            <person name="Tao Y."/>
            <person name="Gao C."/>
            <person name="Wu H."/>
            <person name="Li Y."/>
            <person name="Cui Y."/>
            <person name="Guo X."/>
            <person name="Zheng S."/>
            <person name="Wang B."/>
            <person name="Yu K."/>
            <person name="Liang Q."/>
            <person name="Yang W."/>
            <person name="Lou X."/>
            <person name="Chen J."/>
            <person name="Feng M."/>
            <person name="Jian J."/>
            <person name="Zhang X."/>
            <person name="Luo G."/>
            <person name="Jiang Y."/>
            <person name="Liu J."/>
            <person name="Wang Z."/>
            <person name="Sha Y."/>
            <person name="Zhang B."/>
            <person name="Wu H."/>
            <person name="Tang D."/>
            <person name="Shen Q."/>
            <person name="Xue P."/>
            <person name="Zou S."/>
            <person name="Wang X."/>
            <person name="Liu X."/>
            <person name="Wang F."/>
            <person name="Yang Y."/>
            <person name="An X."/>
            <person name="Dong Z."/>
            <person name="Zhang K."/>
            <person name="Zhang X."/>
            <person name="Luo M.C."/>
            <person name="Dvorak J."/>
            <person name="Tong Y."/>
            <person name="Wang J."/>
            <person name="Yang H."/>
            <person name="Li Z."/>
            <person name="Wang D."/>
            <person name="Zhang A."/>
            <person name="Wang J."/>
        </authorList>
    </citation>
    <scope>NUCLEOTIDE SEQUENCE</scope>
    <source>
        <strain evidence="3">cv. G1812</strain>
    </source>
</reference>
<evidence type="ECO:0000256" key="1">
    <source>
        <dbReference type="SAM" id="MobiDB-lite"/>
    </source>
</evidence>
<accession>A0A8R7QKD7</accession>
<reference evidence="2" key="3">
    <citation type="submission" date="2022-06" db="UniProtKB">
        <authorList>
            <consortium name="EnsemblPlants"/>
        </authorList>
    </citation>
    <scope>IDENTIFICATION</scope>
</reference>
<keyword evidence="3" id="KW-1185">Reference proteome</keyword>
<organism evidence="2 3">
    <name type="scientific">Triticum urartu</name>
    <name type="common">Red wild einkorn</name>
    <name type="synonym">Crithodium urartu</name>
    <dbReference type="NCBI Taxonomy" id="4572"/>
    <lineage>
        <taxon>Eukaryota</taxon>
        <taxon>Viridiplantae</taxon>
        <taxon>Streptophyta</taxon>
        <taxon>Embryophyta</taxon>
        <taxon>Tracheophyta</taxon>
        <taxon>Spermatophyta</taxon>
        <taxon>Magnoliopsida</taxon>
        <taxon>Liliopsida</taxon>
        <taxon>Poales</taxon>
        <taxon>Poaceae</taxon>
        <taxon>BOP clade</taxon>
        <taxon>Pooideae</taxon>
        <taxon>Triticodae</taxon>
        <taxon>Triticeae</taxon>
        <taxon>Triticinae</taxon>
        <taxon>Triticum</taxon>
    </lineage>
</organism>
<proteinExistence type="predicted"/>
<name>A0A8R7QKD7_TRIUA</name>
<protein>
    <submittedName>
        <fullName evidence="2">Uncharacterized protein</fullName>
    </submittedName>
</protein>
<dbReference type="AlphaFoldDB" id="A0A8R7QKD7"/>
<feature type="region of interest" description="Disordered" evidence="1">
    <location>
        <begin position="1"/>
        <end position="52"/>
    </location>
</feature>
<dbReference type="EnsemblPlants" id="TuG1812G0500003765.01.T01">
    <property type="protein sequence ID" value="TuG1812G0500003765.01.T01"/>
    <property type="gene ID" value="TuG1812G0500003765.01"/>
</dbReference>
<evidence type="ECO:0000313" key="2">
    <source>
        <dbReference type="EnsemblPlants" id="TuG1812G0500003765.01.T01"/>
    </source>
</evidence>
<dbReference type="Proteomes" id="UP000015106">
    <property type="component" value="Chromosome 5"/>
</dbReference>
<feature type="compositionally biased region" description="Basic residues" evidence="1">
    <location>
        <begin position="11"/>
        <end position="28"/>
    </location>
</feature>